<dbReference type="PANTHER" id="PTHR46011">
    <property type="entry name" value="NUCLEAR HORMONE RECEPTOR FAMILY MEMBER NHR-86-RELATED"/>
    <property type="match status" value="1"/>
</dbReference>
<dbReference type="Proteomes" id="UP000887566">
    <property type="component" value="Unplaced"/>
</dbReference>
<evidence type="ECO:0000259" key="5">
    <source>
        <dbReference type="PROSITE" id="PS51843"/>
    </source>
</evidence>
<reference evidence="7" key="1">
    <citation type="submission" date="2022-11" db="UniProtKB">
        <authorList>
            <consortium name="WormBaseParasite"/>
        </authorList>
    </citation>
    <scope>IDENTIFICATION</scope>
</reference>
<keyword evidence="3" id="KW-0675">Receptor</keyword>
<proteinExistence type="predicted"/>
<evidence type="ECO:0000313" key="6">
    <source>
        <dbReference type="Proteomes" id="UP000887566"/>
    </source>
</evidence>
<dbReference type="Pfam" id="PF00104">
    <property type="entry name" value="Hormone_recep"/>
    <property type="match status" value="1"/>
</dbReference>
<evidence type="ECO:0000256" key="2">
    <source>
        <dbReference type="ARBA" id="ARBA00023163"/>
    </source>
</evidence>
<accession>A0A914UHA2</accession>
<evidence type="ECO:0000256" key="4">
    <source>
        <dbReference type="SAM" id="MobiDB-lite"/>
    </source>
</evidence>
<keyword evidence="2" id="KW-0804">Transcription</keyword>
<dbReference type="InterPro" id="IPR035500">
    <property type="entry name" value="NHR-like_dom_sf"/>
</dbReference>
<dbReference type="AlphaFoldDB" id="A0A914UHA2"/>
<dbReference type="SUPFAM" id="SSF48508">
    <property type="entry name" value="Nuclear receptor ligand-binding domain"/>
    <property type="match status" value="1"/>
</dbReference>
<dbReference type="Gene3D" id="1.10.565.10">
    <property type="entry name" value="Retinoid X Receptor"/>
    <property type="match status" value="1"/>
</dbReference>
<dbReference type="WBParaSite" id="PSAMB.scaffold1005size37331.g10255.t1">
    <property type="protein sequence ID" value="PSAMB.scaffold1005size37331.g10255.t1"/>
    <property type="gene ID" value="PSAMB.scaffold1005size37331.g10255"/>
</dbReference>
<dbReference type="InterPro" id="IPR000536">
    <property type="entry name" value="Nucl_hrmn_rcpt_lig-bd"/>
</dbReference>
<dbReference type="PROSITE" id="PS51843">
    <property type="entry name" value="NR_LBD"/>
    <property type="match status" value="1"/>
</dbReference>
<evidence type="ECO:0000256" key="3">
    <source>
        <dbReference type="ARBA" id="ARBA00023170"/>
    </source>
</evidence>
<evidence type="ECO:0000256" key="1">
    <source>
        <dbReference type="ARBA" id="ARBA00023015"/>
    </source>
</evidence>
<keyword evidence="1" id="KW-0805">Transcription regulation</keyword>
<evidence type="ECO:0000313" key="7">
    <source>
        <dbReference type="WBParaSite" id="PSAMB.scaffold1005size37331.g10255.t1"/>
    </source>
</evidence>
<sequence>MDVTEVQPKRDTSSREIQKRREPSVDIDRPGIAVIPNHVDAGRGNEPADQEINHWQFNANYAPQEDNRRQGYLLDKVTELYHKLLDRRQFMLSDFKPLKSIFSDEHQTSSSTQPFKLTRESEARLRKREMVLVGHFMQSLRALSGFSPDDKFALFKQFSMQFIHVEICYRTYLNDGVQKNSFTMATGEILCLDNLGQLLERFATKILDAATLEKLCHSMIIQGMRGLVEPMTAMKMTEREMLAFSLILLYNSQNANDLGLDQQNALMKARNEVLDDLHQYYCDNKIEDGEIRLGNLILLVPAVLDWSYKMKEQTQIARIFEPYSADENLCELYELH</sequence>
<name>A0A914UHA2_9BILA</name>
<feature type="region of interest" description="Disordered" evidence="4">
    <location>
        <begin position="1"/>
        <end position="30"/>
    </location>
</feature>
<keyword evidence="6" id="KW-1185">Reference proteome</keyword>
<protein>
    <submittedName>
        <fullName evidence="7">NR LBD domain-containing protein</fullName>
    </submittedName>
</protein>
<feature type="domain" description="NR LBD" evidence="5">
    <location>
        <begin position="94"/>
        <end position="336"/>
    </location>
</feature>
<organism evidence="6 7">
    <name type="scientific">Plectus sambesii</name>
    <dbReference type="NCBI Taxonomy" id="2011161"/>
    <lineage>
        <taxon>Eukaryota</taxon>
        <taxon>Metazoa</taxon>
        <taxon>Ecdysozoa</taxon>
        <taxon>Nematoda</taxon>
        <taxon>Chromadorea</taxon>
        <taxon>Plectida</taxon>
        <taxon>Plectina</taxon>
        <taxon>Plectoidea</taxon>
        <taxon>Plectidae</taxon>
        <taxon>Plectus</taxon>
    </lineage>
</organism>
<dbReference type="SMART" id="SM00430">
    <property type="entry name" value="HOLI"/>
    <property type="match status" value="1"/>
</dbReference>
<feature type="compositionally biased region" description="Basic and acidic residues" evidence="4">
    <location>
        <begin position="7"/>
        <end position="29"/>
    </location>
</feature>